<keyword evidence="2" id="KW-1133">Transmembrane helix</keyword>
<dbReference type="AlphaFoldDB" id="A0A5J9UHW2"/>
<evidence type="ECO:0000313" key="3">
    <source>
        <dbReference type="EMBL" id="TVU22841.1"/>
    </source>
</evidence>
<name>A0A5J9UHW2_9POAL</name>
<evidence type="ECO:0000256" key="2">
    <source>
        <dbReference type="SAM" id="Phobius"/>
    </source>
</evidence>
<keyword evidence="4" id="KW-1185">Reference proteome</keyword>
<dbReference type="EMBL" id="RWGY01000026">
    <property type="protein sequence ID" value="TVU22841.1"/>
    <property type="molecule type" value="Genomic_DNA"/>
</dbReference>
<dbReference type="Gramene" id="TVU22841">
    <property type="protein sequence ID" value="TVU22841"/>
    <property type="gene ID" value="EJB05_32561"/>
</dbReference>
<dbReference type="Proteomes" id="UP000324897">
    <property type="component" value="Unassembled WGS sequence"/>
</dbReference>
<keyword evidence="2" id="KW-0472">Membrane</keyword>
<protein>
    <submittedName>
        <fullName evidence="3">Uncharacterized protein</fullName>
    </submittedName>
</protein>
<keyword evidence="2" id="KW-0812">Transmembrane</keyword>
<feature type="region of interest" description="Disordered" evidence="1">
    <location>
        <begin position="1"/>
        <end position="34"/>
    </location>
</feature>
<comment type="caution">
    <text evidence="3">The sequence shown here is derived from an EMBL/GenBank/DDBJ whole genome shotgun (WGS) entry which is preliminary data.</text>
</comment>
<reference evidence="3 4" key="1">
    <citation type="journal article" date="2019" name="Sci. Rep.">
        <title>A high-quality genome of Eragrostis curvula grass provides insights into Poaceae evolution and supports new strategies to enhance forage quality.</title>
        <authorList>
            <person name="Carballo J."/>
            <person name="Santos B.A.C.M."/>
            <person name="Zappacosta D."/>
            <person name="Garbus I."/>
            <person name="Selva J.P."/>
            <person name="Gallo C.A."/>
            <person name="Diaz A."/>
            <person name="Albertini E."/>
            <person name="Caccamo M."/>
            <person name="Echenique V."/>
        </authorList>
    </citation>
    <scope>NUCLEOTIDE SEQUENCE [LARGE SCALE GENOMIC DNA]</scope>
    <source>
        <strain evidence="4">cv. Victoria</strain>
        <tissue evidence="3">Leaf</tissue>
    </source>
</reference>
<feature type="transmembrane region" description="Helical" evidence="2">
    <location>
        <begin position="74"/>
        <end position="92"/>
    </location>
</feature>
<accession>A0A5J9UHW2</accession>
<proteinExistence type="predicted"/>
<gene>
    <name evidence="3" type="ORF">EJB05_32561</name>
</gene>
<feature type="non-terminal residue" evidence="3">
    <location>
        <position position="1"/>
    </location>
</feature>
<sequence>MEAAAGRRQAGGRDWEPAAWRRRPGGGGREGADREVCPVLEAPEKPPRRRMFQPWPIWILACIKKNYQTGCHSFMKAGFMLCFVVFTVLAYFKNHFVIPTRVAATMLFLRPSRVNTKANNTEPLVASCDGKSTTSPNKDFLKSLDALFLAL</sequence>
<evidence type="ECO:0000256" key="1">
    <source>
        <dbReference type="SAM" id="MobiDB-lite"/>
    </source>
</evidence>
<evidence type="ECO:0000313" key="4">
    <source>
        <dbReference type="Proteomes" id="UP000324897"/>
    </source>
</evidence>
<organism evidence="3 4">
    <name type="scientific">Eragrostis curvula</name>
    <name type="common">weeping love grass</name>
    <dbReference type="NCBI Taxonomy" id="38414"/>
    <lineage>
        <taxon>Eukaryota</taxon>
        <taxon>Viridiplantae</taxon>
        <taxon>Streptophyta</taxon>
        <taxon>Embryophyta</taxon>
        <taxon>Tracheophyta</taxon>
        <taxon>Spermatophyta</taxon>
        <taxon>Magnoliopsida</taxon>
        <taxon>Liliopsida</taxon>
        <taxon>Poales</taxon>
        <taxon>Poaceae</taxon>
        <taxon>PACMAD clade</taxon>
        <taxon>Chloridoideae</taxon>
        <taxon>Eragrostideae</taxon>
        <taxon>Eragrostidinae</taxon>
        <taxon>Eragrostis</taxon>
    </lineage>
</organism>